<evidence type="ECO:0000259" key="4">
    <source>
        <dbReference type="Pfam" id="PF22422"/>
    </source>
</evidence>
<gene>
    <name evidence="5" type="ORF">SSE37_09703</name>
</gene>
<evidence type="ECO:0000256" key="1">
    <source>
        <dbReference type="ARBA" id="ARBA00010833"/>
    </source>
</evidence>
<dbReference type="Pfam" id="PF22422">
    <property type="entry name" value="MGH1-like_GH"/>
    <property type="match status" value="1"/>
</dbReference>
<keyword evidence="2" id="KW-0378">Hydrolase</keyword>
<evidence type="ECO:0000313" key="6">
    <source>
        <dbReference type="Proteomes" id="UP000005713"/>
    </source>
</evidence>
<keyword evidence="6" id="KW-1185">Reference proteome</keyword>
<keyword evidence="3" id="KW-0326">Glycosidase</keyword>
<comment type="similarity">
    <text evidence="1">Belongs to the glycosyl hydrolase 63 family.</text>
</comment>
<feature type="domain" description="Mannosylglycerate hydrolase MGH1-like glycoside hydrolase" evidence="4">
    <location>
        <begin position="41"/>
        <end position="412"/>
    </location>
</feature>
<dbReference type="AlphaFoldDB" id="A3KBD2"/>
<dbReference type="eggNOG" id="COG1626">
    <property type="taxonomic scope" value="Bacteria"/>
</dbReference>
<dbReference type="GO" id="GO:0006487">
    <property type="term" value="P:protein N-linked glycosylation"/>
    <property type="evidence" value="ECO:0007669"/>
    <property type="project" value="TreeGrafter"/>
</dbReference>
<protein>
    <recommendedName>
        <fullName evidence="4">Mannosylglycerate hydrolase MGH1-like glycoside hydrolase domain-containing protein</fullName>
    </recommendedName>
</protein>
<accession>A3KBD2</accession>
<dbReference type="InterPro" id="IPR012341">
    <property type="entry name" value="6hp_glycosidase-like_sf"/>
</dbReference>
<dbReference type="GO" id="GO:0004573">
    <property type="term" value="F:Glc3Man9GlcNAc2 oligosaccharide glucosidase activity"/>
    <property type="evidence" value="ECO:0007669"/>
    <property type="project" value="InterPro"/>
</dbReference>
<dbReference type="PANTHER" id="PTHR10412:SF11">
    <property type="entry name" value="MANNOSYL-OLIGOSACCHARIDE GLUCOSIDASE"/>
    <property type="match status" value="1"/>
</dbReference>
<dbReference type="SUPFAM" id="SSF48208">
    <property type="entry name" value="Six-hairpin glycosidases"/>
    <property type="match status" value="1"/>
</dbReference>
<dbReference type="InterPro" id="IPR054491">
    <property type="entry name" value="MGH1-like_GH"/>
</dbReference>
<comment type="caution">
    <text evidence="5">The sequence shown here is derived from an EMBL/GenBank/DDBJ whole genome shotgun (WGS) entry which is preliminary data.</text>
</comment>
<proteinExistence type="inferred from homology"/>
<evidence type="ECO:0000256" key="2">
    <source>
        <dbReference type="ARBA" id="ARBA00022801"/>
    </source>
</evidence>
<sequence length="431" mass="48234">MPTMPGSPREGRGMTDPDDAARRILRGNDRGGYTVPTAGLYPYQWNWDSVFAAMGFATFDTDRAWQEVETLLSGQWPNGMVPHILFHKVEPTYFPGPDVWGGVGPVPSSGISQPPIAATFIRWLAELDPAGADRAKAMVGPLTDWHRWFFDWRGEGGAICVSHPWETGRDNSPDWDAPFAAIEPANLDAYYRRDTSHVAEDERPRRWDYDRYLTLVKLGHDCGWDEAHLREVSPFRVADPTMTFTLLRANRDLLALAQRFGAETAEIEDWIAAIEAGSERLWNADIGAYDTFDMRAGTHSGVISNASFLNWYAGVRPERMLDHFDRIAGFLPYGVPSADPQQPGFEPKRYWRGPVWAMMNWLIALGLRDAGHDARATALCDTTRSMILAGGFAEYFDPRDASPAGGRDFTWTAATWLAWASPSAKGFPWQA</sequence>
<dbReference type="Proteomes" id="UP000005713">
    <property type="component" value="Unassembled WGS sequence"/>
</dbReference>
<dbReference type="PANTHER" id="PTHR10412">
    <property type="entry name" value="MANNOSYL-OLIGOSACCHARIDE GLUCOSIDASE"/>
    <property type="match status" value="1"/>
</dbReference>
<evidence type="ECO:0000256" key="3">
    <source>
        <dbReference type="ARBA" id="ARBA00023295"/>
    </source>
</evidence>
<dbReference type="EMBL" id="AAYA01000035">
    <property type="protein sequence ID" value="EBA05522.1"/>
    <property type="molecule type" value="Genomic_DNA"/>
</dbReference>
<dbReference type="InterPro" id="IPR008928">
    <property type="entry name" value="6-hairpin_glycosidase_sf"/>
</dbReference>
<evidence type="ECO:0000313" key="5">
    <source>
        <dbReference type="EMBL" id="EBA05522.1"/>
    </source>
</evidence>
<dbReference type="GO" id="GO:0009311">
    <property type="term" value="P:oligosaccharide metabolic process"/>
    <property type="evidence" value="ECO:0007669"/>
    <property type="project" value="InterPro"/>
</dbReference>
<dbReference type="Gene3D" id="1.50.10.10">
    <property type="match status" value="1"/>
</dbReference>
<reference evidence="5 6" key="1">
    <citation type="submission" date="2006-06" db="EMBL/GenBank/DDBJ databases">
        <authorList>
            <person name="Moran M.A."/>
            <person name="Ferriera S."/>
            <person name="Johnson J."/>
            <person name="Kravitz S."/>
            <person name="Beeson K."/>
            <person name="Sutton G."/>
            <person name="Rogers Y.-H."/>
            <person name="Friedman R."/>
            <person name="Frazier M."/>
            <person name="Venter J.C."/>
        </authorList>
    </citation>
    <scope>NUCLEOTIDE SEQUENCE [LARGE SCALE GENOMIC DNA]</scope>
    <source>
        <strain evidence="5 6">E-37</strain>
    </source>
</reference>
<dbReference type="InterPro" id="IPR004888">
    <property type="entry name" value="Glycoside_hydrolase_63"/>
</dbReference>
<organism evidence="5 6">
    <name type="scientific">Sagittula stellata (strain ATCC 700073 / DSM 11524 / E-37)</name>
    <dbReference type="NCBI Taxonomy" id="388399"/>
    <lineage>
        <taxon>Bacteria</taxon>
        <taxon>Pseudomonadati</taxon>
        <taxon>Pseudomonadota</taxon>
        <taxon>Alphaproteobacteria</taxon>
        <taxon>Rhodobacterales</taxon>
        <taxon>Roseobacteraceae</taxon>
        <taxon>Sagittula</taxon>
    </lineage>
</organism>
<name>A3KBD2_SAGS3</name>